<name>A0A3M7S362_BRAPC</name>
<dbReference type="AlphaFoldDB" id="A0A3M7S362"/>
<evidence type="ECO:0000313" key="2">
    <source>
        <dbReference type="Proteomes" id="UP000276133"/>
    </source>
</evidence>
<evidence type="ECO:0000313" key="1">
    <source>
        <dbReference type="EMBL" id="RNA30234.1"/>
    </source>
</evidence>
<comment type="caution">
    <text evidence="1">The sequence shown here is derived from an EMBL/GenBank/DDBJ whole genome shotgun (WGS) entry which is preliminary data.</text>
</comment>
<organism evidence="1 2">
    <name type="scientific">Brachionus plicatilis</name>
    <name type="common">Marine rotifer</name>
    <name type="synonym">Brachionus muelleri</name>
    <dbReference type="NCBI Taxonomy" id="10195"/>
    <lineage>
        <taxon>Eukaryota</taxon>
        <taxon>Metazoa</taxon>
        <taxon>Spiralia</taxon>
        <taxon>Gnathifera</taxon>
        <taxon>Rotifera</taxon>
        <taxon>Eurotatoria</taxon>
        <taxon>Monogononta</taxon>
        <taxon>Pseudotrocha</taxon>
        <taxon>Ploima</taxon>
        <taxon>Brachionidae</taxon>
        <taxon>Brachionus</taxon>
    </lineage>
</organism>
<accession>A0A3M7S362</accession>
<proteinExistence type="predicted"/>
<dbReference type="Proteomes" id="UP000276133">
    <property type="component" value="Unassembled WGS sequence"/>
</dbReference>
<gene>
    <name evidence="1" type="ORF">BpHYR1_039058</name>
</gene>
<dbReference type="EMBL" id="REGN01002110">
    <property type="protein sequence ID" value="RNA30234.1"/>
    <property type="molecule type" value="Genomic_DNA"/>
</dbReference>
<sequence>MILIDIFFYLKFTLASQKISKVSFIESTVVEVWQWLECGLIDLDRVYKIVKDASLDFWAYQVTLLNIQVSSIQSNQQVFI</sequence>
<protein>
    <submittedName>
        <fullName evidence="1">Uncharacterized protein</fullName>
    </submittedName>
</protein>
<keyword evidence="2" id="KW-1185">Reference proteome</keyword>
<reference evidence="1 2" key="1">
    <citation type="journal article" date="2018" name="Sci. Rep.">
        <title>Genomic signatures of local adaptation to the degree of environmental predictability in rotifers.</title>
        <authorList>
            <person name="Franch-Gras L."/>
            <person name="Hahn C."/>
            <person name="Garcia-Roger E.M."/>
            <person name="Carmona M.J."/>
            <person name="Serra M."/>
            <person name="Gomez A."/>
        </authorList>
    </citation>
    <scope>NUCLEOTIDE SEQUENCE [LARGE SCALE GENOMIC DNA]</scope>
    <source>
        <strain evidence="1">HYR1</strain>
    </source>
</reference>